<dbReference type="Pfam" id="PF14798">
    <property type="entry name" value="Ca_hom_mod"/>
    <property type="match status" value="1"/>
</dbReference>
<comment type="caution">
    <text evidence="11">The sequence shown here is derived from an EMBL/GenBank/DDBJ whole genome shotgun (WGS) entry which is preliminary data.</text>
</comment>
<keyword evidence="8" id="KW-0407">Ion channel</keyword>
<keyword evidence="6" id="KW-0406">Ion transport</keyword>
<reference evidence="11" key="1">
    <citation type="submission" date="2021-01" db="EMBL/GenBank/DDBJ databases">
        <authorList>
            <person name="Zahm M."/>
            <person name="Roques C."/>
            <person name="Cabau C."/>
            <person name="Klopp C."/>
            <person name="Donnadieu C."/>
            <person name="Jouanno E."/>
            <person name="Lampietro C."/>
            <person name="Louis A."/>
            <person name="Herpin A."/>
            <person name="Echchiki A."/>
            <person name="Berthelot C."/>
            <person name="Parey E."/>
            <person name="Roest-Crollius H."/>
            <person name="Braasch I."/>
            <person name="Postlethwait J."/>
            <person name="Bobe J."/>
            <person name="Montfort J."/>
            <person name="Bouchez O."/>
            <person name="Begum T."/>
            <person name="Mejri S."/>
            <person name="Adams A."/>
            <person name="Chen W.-J."/>
            <person name="Guiguen Y."/>
        </authorList>
    </citation>
    <scope>NUCLEOTIDE SEQUENCE</scope>
    <source>
        <tissue evidence="11">Blood</tissue>
    </source>
</reference>
<protein>
    <submittedName>
        <fullName evidence="11">Uncharacterized protein</fullName>
    </submittedName>
</protein>
<sequence>MNWSFLNQITKAVALVQKITVAILLQLTEMLTESVFTCPCKNHWGSAFVTLYFVAPAFAFAAFAFSLQQGTIFLKKICGNKNNRGPNPSPNGNTDSKEGNSGNRCCNYFCEILSQSCWRTLGMSLYTAVCWVVILLIDGKYLACAMYKKCNGTMTNAGMKDPEMLDNMMKSKVIGLVAVLIFVLGYFIYLVVECQCQTPDQRYEKIRTRMLEENMEKHAMEGAKMGAEKSAEVEVVNALNSKHGDEVREALKPKHGDKENLSVTDGSKSQTKSSMYRGGGSQEKDADPEEGQGSVGGETSTAPMTSDAEPGQKRKFKSSDKNTEIELPKI</sequence>
<evidence type="ECO:0000256" key="2">
    <source>
        <dbReference type="ARBA" id="ARBA00008497"/>
    </source>
</evidence>
<feature type="compositionally biased region" description="Basic and acidic residues" evidence="9">
    <location>
        <begin position="317"/>
        <end position="330"/>
    </location>
</feature>
<evidence type="ECO:0000256" key="9">
    <source>
        <dbReference type="SAM" id="MobiDB-lite"/>
    </source>
</evidence>
<accession>A0A8T3E2C0</accession>
<evidence type="ECO:0000256" key="10">
    <source>
        <dbReference type="SAM" id="Phobius"/>
    </source>
</evidence>
<feature type="transmembrane region" description="Helical" evidence="10">
    <location>
        <begin position="173"/>
        <end position="192"/>
    </location>
</feature>
<evidence type="ECO:0000256" key="4">
    <source>
        <dbReference type="ARBA" id="ARBA00022692"/>
    </source>
</evidence>
<evidence type="ECO:0000256" key="5">
    <source>
        <dbReference type="ARBA" id="ARBA00022989"/>
    </source>
</evidence>
<evidence type="ECO:0000256" key="6">
    <source>
        <dbReference type="ARBA" id="ARBA00023065"/>
    </source>
</evidence>
<evidence type="ECO:0000256" key="7">
    <source>
        <dbReference type="ARBA" id="ARBA00023136"/>
    </source>
</evidence>
<feature type="transmembrane region" description="Helical" evidence="10">
    <location>
        <begin position="12"/>
        <end position="32"/>
    </location>
</feature>
<feature type="transmembrane region" description="Helical" evidence="10">
    <location>
        <begin position="44"/>
        <end position="67"/>
    </location>
</feature>
<dbReference type="AlphaFoldDB" id="A0A8T3E2C0"/>
<organism evidence="11 12">
    <name type="scientific">Albula goreensis</name>
    <dbReference type="NCBI Taxonomy" id="1534307"/>
    <lineage>
        <taxon>Eukaryota</taxon>
        <taxon>Metazoa</taxon>
        <taxon>Chordata</taxon>
        <taxon>Craniata</taxon>
        <taxon>Vertebrata</taxon>
        <taxon>Euteleostomi</taxon>
        <taxon>Actinopterygii</taxon>
        <taxon>Neopterygii</taxon>
        <taxon>Teleostei</taxon>
        <taxon>Albuliformes</taxon>
        <taxon>Albulidae</taxon>
        <taxon>Albula</taxon>
    </lineage>
</organism>
<evidence type="ECO:0000313" key="12">
    <source>
        <dbReference type="Proteomes" id="UP000829720"/>
    </source>
</evidence>
<name>A0A8T3E2C0_9TELE</name>
<keyword evidence="7 10" id="KW-0472">Membrane</keyword>
<gene>
    <name evidence="11" type="ORF">AGOR_G00044230</name>
</gene>
<dbReference type="GO" id="GO:0016020">
    <property type="term" value="C:membrane"/>
    <property type="evidence" value="ECO:0007669"/>
    <property type="project" value="UniProtKB-SubCell"/>
</dbReference>
<dbReference type="EMBL" id="JAERUA010000003">
    <property type="protein sequence ID" value="KAI1902386.1"/>
    <property type="molecule type" value="Genomic_DNA"/>
</dbReference>
<evidence type="ECO:0000256" key="8">
    <source>
        <dbReference type="ARBA" id="ARBA00023303"/>
    </source>
</evidence>
<evidence type="ECO:0000256" key="1">
    <source>
        <dbReference type="ARBA" id="ARBA00004141"/>
    </source>
</evidence>
<keyword evidence="3" id="KW-0813">Transport</keyword>
<keyword evidence="12" id="KW-1185">Reference proteome</keyword>
<dbReference type="Proteomes" id="UP000829720">
    <property type="component" value="Unassembled WGS sequence"/>
</dbReference>
<dbReference type="InterPro" id="IPR029569">
    <property type="entry name" value="CALHM"/>
</dbReference>
<keyword evidence="4 10" id="KW-0812">Transmembrane</keyword>
<evidence type="ECO:0000313" key="11">
    <source>
        <dbReference type="EMBL" id="KAI1902386.1"/>
    </source>
</evidence>
<comment type="subcellular location">
    <subcellularLocation>
        <location evidence="1">Membrane</location>
        <topology evidence="1">Multi-pass membrane protein</topology>
    </subcellularLocation>
</comment>
<feature type="compositionally biased region" description="Polar residues" evidence="9">
    <location>
        <begin position="261"/>
        <end position="274"/>
    </location>
</feature>
<dbReference type="GO" id="GO:1904669">
    <property type="term" value="P:ATP export"/>
    <property type="evidence" value="ECO:0007669"/>
    <property type="project" value="UniProtKB-ARBA"/>
</dbReference>
<evidence type="ECO:0000256" key="3">
    <source>
        <dbReference type="ARBA" id="ARBA00022448"/>
    </source>
</evidence>
<comment type="similarity">
    <text evidence="2">Belongs to the CALHM family.</text>
</comment>
<dbReference type="GO" id="GO:0034220">
    <property type="term" value="P:monoatomic ion transmembrane transport"/>
    <property type="evidence" value="ECO:0007669"/>
    <property type="project" value="UniProtKB-KW"/>
</dbReference>
<keyword evidence="5 10" id="KW-1133">Transmembrane helix</keyword>
<proteinExistence type="inferred from homology"/>
<feature type="region of interest" description="Disordered" evidence="9">
    <location>
        <begin position="239"/>
        <end position="330"/>
    </location>
</feature>
<feature type="compositionally biased region" description="Basic and acidic residues" evidence="9">
    <location>
        <begin position="242"/>
        <end position="260"/>
    </location>
</feature>
<dbReference type="OrthoDB" id="8962751at2759"/>